<dbReference type="AlphaFoldDB" id="A0A839V240"/>
<dbReference type="EMBL" id="JACHXV010000004">
    <property type="protein sequence ID" value="MBB3173652.1"/>
    <property type="molecule type" value="Genomic_DNA"/>
</dbReference>
<feature type="region of interest" description="Disordered" evidence="2">
    <location>
        <begin position="52"/>
        <end position="80"/>
    </location>
</feature>
<evidence type="ECO:0000256" key="2">
    <source>
        <dbReference type="SAM" id="MobiDB-lite"/>
    </source>
</evidence>
<reference evidence="4 5" key="1">
    <citation type="submission" date="2020-08" db="EMBL/GenBank/DDBJ databases">
        <title>Genomic Encyclopedia of Type Strains, Phase III (KMG-III): the genomes of soil and plant-associated and newly described type strains.</title>
        <authorList>
            <person name="Whitman W."/>
        </authorList>
    </citation>
    <scope>NUCLEOTIDE SEQUENCE [LARGE SCALE GENOMIC DNA]</scope>
    <source>
        <strain evidence="4 5">CECT 8088</strain>
    </source>
</reference>
<evidence type="ECO:0000256" key="3">
    <source>
        <dbReference type="SAM" id="SignalP"/>
    </source>
</evidence>
<dbReference type="Proteomes" id="UP000557688">
    <property type="component" value="Unassembled WGS sequence"/>
</dbReference>
<comment type="caution">
    <text evidence="4">The sequence shown here is derived from an EMBL/GenBank/DDBJ whole genome shotgun (WGS) entry which is preliminary data.</text>
</comment>
<feature type="coiled-coil region" evidence="1">
    <location>
        <begin position="84"/>
        <end position="118"/>
    </location>
</feature>
<feature type="chain" id="PRO_5032407045" evidence="3">
    <location>
        <begin position="18"/>
        <end position="289"/>
    </location>
</feature>
<dbReference type="InterPro" id="IPR011990">
    <property type="entry name" value="TPR-like_helical_dom_sf"/>
</dbReference>
<keyword evidence="1" id="KW-0175">Coiled coil</keyword>
<feature type="signal peptide" evidence="3">
    <location>
        <begin position="1"/>
        <end position="17"/>
    </location>
</feature>
<name>A0A839V240_9PROT</name>
<gene>
    <name evidence="4" type="ORF">FHR90_001475</name>
</gene>
<evidence type="ECO:0000313" key="5">
    <source>
        <dbReference type="Proteomes" id="UP000557688"/>
    </source>
</evidence>
<evidence type="ECO:0000313" key="4">
    <source>
        <dbReference type="EMBL" id="MBB3173652.1"/>
    </source>
</evidence>
<dbReference type="SUPFAM" id="SSF48452">
    <property type="entry name" value="TPR-like"/>
    <property type="match status" value="1"/>
</dbReference>
<keyword evidence="5" id="KW-1185">Reference proteome</keyword>
<accession>A0A839V240</accession>
<dbReference type="Gene3D" id="1.25.40.10">
    <property type="entry name" value="Tetratricopeptide repeat domain"/>
    <property type="match status" value="1"/>
</dbReference>
<dbReference type="RefSeq" id="WP_183274987.1">
    <property type="nucleotide sequence ID" value="NZ_JACHXV010000004.1"/>
</dbReference>
<protein>
    <submittedName>
        <fullName evidence="4">TolA-binding protein</fullName>
    </submittedName>
</protein>
<dbReference type="Gene3D" id="1.20.1170.10">
    <property type="match status" value="1"/>
</dbReference>
<keyword evidence="3" id="KW-0732">Signal</keyword>
<sequence length="289" mass="29490">MTVRFDFLRLLPLPALAATCLLAAPAARAQMDSRDAIALQNQILELRQEVQQLQQTQGGSGGGLPAPVPQGAPDAGGAATGGLTAQLLDRVSRLEDQVRELRGRVDDLTNQVQTQTATLSKQVSDLGFQLQQGGGNAAAAGAAAGAAVAPAVAGPAVKTPAAPPAPRAATPEQALRDGNAALARHDYAAAEQSARAAGSSVSAQFLLGQALTGERQYQQAALAYYDAYQRAPRGPRAPDALLGVGYAMTALGDHNSACEALGKLRSEFPAASAKVKGAASALRARSACH</sequence>
<evidence type="ECO:0000256" key="1">
    <source>
        <dbReference type="SAM" id="Coils"/>
    </source>
</evidence>
<proteinExistence type="predicted"/>
<feature type="compositionally biased region" description="Low complexity" evidence="2">
    <location>
        <begin position="69"/>
        <end position="80"/>
    </location>
</feature>
<organism evidence="4 5">
    <name type="scientific">Endobacter medicaginis</name>
    <dbReference type="NCBI Taxonomy" id="1181271"/>
    <lineage>
        <taxon>Bacteria</taxon>
        <taxon>Pseudomonadati</taxon>
        <taxon>Pseudomonadota</taxon>
        <taxon>Alphaproteobacteria</taxon>
        <taxon>Acetobacterales</taxon>
        <taxon>Acetobacteraceae</taxon>
        <taxon>Endobacter</taxon>
    </lineage>
</organism>